<evidence type="ECO:0000313" key="4">
    <source>
        <dbReference type="Proteomes" id="UP001153069"/>
    </source>
</evidence>
<feature type="compositionally biased region" description="Low complexity" evidence="1">
    <location>
        <begin position="986"/>
        <end position="1004"/>
    </location>
</feature>
<feature type="chain" id="PRO_5040372652" evidence="2">
    <location>
        <begin position="41"/>
        <end position="1051"/>
    </location>
</feature>
<evidence type="ECO:0000256" key="1">
    <source>
        <dbReference type="SAM" id="MobiDB-lite"/>
    </source>
</evidence>
<keyword evidence="2" id="KW-0732">Signal</keyword>
<dbReference type="AlphaFoldDB" id="A0A9N8EV43"/>
<keyword evidence="4" id="KW-1185">Reference proteome</keyword>
<dbReference type="Proteomes" id="UP001153069">
    <property type="component" value="Unassembled WGS sequence"/>
</dbReference>
<evidence type="ECO:0000256" key="2">
    <source>
        <dbReference type="SAM" id="SignalP"/>
    </source>
</evidence>
<dbReference type="Pfam" id="PF03415">
    <property type="entry name" value="Peptidase_C11"/>
    <property type="match status" value="1"/>
</dbReference>
<dbReference type="PANTHER" id="PTHR37835:SF1">
    <property type="entry name" value="ALPHA-CLOSTRIPAIN"/>
    <property type="match status" value="1"/>
</dbReference>
<accession>A0A9N8EV43</accession>
<reference evidence="3" key="1">
    <citation type="submission" date="2020-06" db="EMBL/GenBank/DDBJ databases">
        <authorList>
            <consortium name="Plant Systems Biology data submission"/>
        </authorList>
    </citation>
    <scope>NUCLEOTIDE SEQUENCE</scope>
    <source>
        <strain evidence="3">D6</strain>
    </source>
</reference>
<proteinExistence type="predicted"/>
<dbReference type="InterPro" id="IPR005077">
    <property type="entry name" value="Peptidase_C11"/>
</dbReference>
<feature type="compositionally biased region" description="Polar residues" evidence="1">
    <location>
        <begin position="1005"/>
        <end position="1023"/>
    </location>
</feature>
<name>A0A9N8EV43_9STRA</name>
<gene>
    <name evidence="3" type="ORF">SEMRO_1915_G305090.1</name>
</gene>
<dbReference type="EMBL" id="CAICTM010001913">
    <property type="protein sequence ID" value="CAB9526935.1"/>
    <property type="molecule type" value="Genomic_DNA"/>
</dbReference>
<evidence type="ECO:0000313" key="3">
    <source>
        <dbReference type="EMBL" id="CAB9526935.1"/>
    </source>
</evidence>
<feature type="signal peptide" evidence="2">
    <location>
        <begin position="1"/>
        <end position="40"/>
    </location>
</feature>
<protein>
    <submittedName>
        <fullName evidence="3">Clostripain family</fullName>
    </submittedName>
</protein>
<comment type="caution">
    <text evidence="3">The sequence shown here is derived from an EMBL/GenBank/DDBJ whole genome shotgun (WGS) entry which is preliminary data.</text>
</comment>
<feature type="region of interest" description="Disordered" evidence="1">
    <location>
        <begin position="974"/>
        <end position="1051"/>
    </location>
</feature>
<organism evidence="3 4">
    <name type="scientific">Seminavis robusta</name>
    <dbReference type="NCBI Taxonomy" id="568900"/>
    <lineage>
        <taxon>Eukaryota</taxon>
        <taxon>Sar</taxon>
        <taxon>Stramenopiles</taxon>
        <taxon>Ochrophyta</taxon>
        <taxon>Bacillariophyta</taxon>
        <taxon>Bacillariophyceae</taxon>
        <taxon>Bacillariophycidae</taxon>
        <taxon>Naviculales</taxon>
        <taxon>Naviculaceae</taxon>
        <taxon>Seminavis</taxon>
    </lineage>
</organism>
<sequence length="1051" mass="112436">MIKTVSTIRYTTSSSPISTWVSLFLALVVSLSFLFSGANAWPTGAGDCPAGIVAVGDPHLTGDVTSGTLEESPQTLRVLLNNAVLGDKPAAVLAGRAFSLELVGNTGTFKGFLIRLGSNGDNENDLSTSLYPETDDDDSNVQTAQDVCGDQAGGITHTSSVEKESIQAFLQVPPTMAGELTLDVTVVIGLAGSGGDSEYYFSTYSITAVAGAPIPSPAPTPASKKTCLMVYQMADNEEMHPYLVHNYQALAKSPLVRATDQVRTWIYHDAYNNAGGQILPDTFDVNGTELVTDPFNASRYSTFDPRLGSMRMDVEFQNEQNSDDTNTIRDFLVHALENCLANGYDQLVAIFAGSAGGFAGFGGDANTRRLQQLQTNPQLAQAIRRALDSVSRELFLNVRLNLQVLGFDSNSMQGLGVADAYPEVTDYILASESIMPGHGWAYENLQPHDNALDLARDILGAFLNHDEQSVPKTMALFDTQLFDTFVTAWENLFLDLGAALENLDSNLRAHVSRARALSVAFLGVMDSLDVAANPSSLDIGSFLSTFRTMCNPQESLDILLQEALDAYSDMFVEQGVGLGTAPGTGMHVTWPSEGDYNADTQLWRQVLFQDGNYVNYRAPIFVSFLQELFAPPAGDLSSSNNSTESVCFNSVEPPMTGNGSSLVLDDSITIDNATGHVELQATVAVDVAEVIVEFGVDVSSATRLVLQEAGLESSPTDYMIAMGGNVPGSFENAIYKAAWDKSFYYISVGDEPVKPIYVHKEGGGSRVPVMHFPEETSDAVASIELDKWLLFDLDYWLSQGGRFGNLILSLDDVTGTIDDIALYTSNPAGSATWAQVPKEAGGLIVPLLYVDGKLQGSRINVLPGGLDQTVLSWGPDLDYKISQQNATEVFDSNPHFNGVVLNLNAYSSGDSTGSPESISYGIMSREIDEALEVEATEMPTMLGSVSTTGLYGTTPPLDEDVTSAPMTATAIPTELPLEDSTVVPFTSTLDPSDSPLDDSTSVPLTSTEYPSITPTGTMESPSLSPAGDTIVGRGGNPDTPGDQGEDEDEVR</sequence>
<dbReference type="PANTHER" id="PTHR37835">
    <property type="entry name" value="ALPHA-CLOSTRIPAIN"/>
    <property type="match status" value="1"/>
</dbReference>